<dbReference type="InterPro" id="IPR012871">
    <property type="entry name" value="DUF1668_ORYSA"/>
</dbReference>
<organism evidence="1 2">
    <name type="scientific">Leersia perrieri</name>
    <dbReference type="NCBI Taxonomy" id="77586"/>
    <lineage>
        <taxon>Eukaryota</taxon>
        <taxon>Viridiplantae</taxon>
        <taxon>Streptophyta</taxon>
        <taxon>Embryophyta</taxon>
        <taxon>Tracheophyta</taxon>
        <taxon>Spermatophyta</taxon>
        <taxon>Magnoliopsida</taxon>
        <taxon>Liliopsida</taxon>
        <taxon>Poales</taxon>
        <taxon>Poaceae</taxon>
        <taxon>BOP clade</taxon>
        <taxon>Oryzoideae</taxon>
        <taxon>Oryzeae</taxon>
        <taxon>Oryzinae</taxon>
        <taxon>Leersia</taxon>
    </lineage>
</organism>
<proteinExistence type="predicted"/>
<dbReference type="AlphaFoldDB" id="A0A0D9XN98"/>
<dbReference type="EnsemblPlants" id="LPERR11G00520.1">
    <property type="protein sequence ID" value="LPERR11G00520.1"/>
    <property type="gene ID" value="LPERR11G00520"/>
</dbReference>
<keyword evidence="2" id="KW-1185">Reference proteome</keyword>
<protein>
    <submittedName>
        <fullName evidence="1">Uncharacterized protein</fullName>
    </submittedName>
</protein>
<name>A0A0D9XN98_9ORYZ</name>
<dbReference type="Proteomes" id="UP000032180">
    <property type="component" value="Chromosome 11"/>
</dbReference>
<evidence type="ECO:0000313" key="1">
    <source>
        <dbReference type="EnsemblPlants" id="LPERR11G00520.1"/>
    </source>
</evidence>
<dbReference type="Gramene" id="LPERR11G00520.1">
    <property type="protein sequence ID" value="LPERR11G00520.1"/>
    <property type="gene ID" value="LPERR11G00520"/>
</dbReference>
<reference evidence="1" key="3">
    <citation type="submission" date="2015-04" db="UniProtKB">
        <authorList>
            <consortium name="EnsemblPlants"/>
        </authorList>
    </citation>
    <scope>IDENTIFICATION</scope>
</reference>
<accession>A0A0D9XN98</accession>
<dbReference type="PANTHER" id="PTHR33085">
    <property type="entry name" value="OS12G0113100 PROTEIN-RELATED"/>
    <property type="match status" value="1"/>
</dbReference>
<dbReference type="Pfam" id="PF07893">
    <property type="entry name" value="DUF1668"/>
    <property type="match status" value="3"/>
</dbReference>
<dbReference type="STRING" id="77586.A0A0D9XN98"/>
<reference evidence="1 2" key="1">
    <citation type="submission" date="2012-08" db="EMBL/GenBank/DDBJ databases">
        <title>Oryza genome evolution.</title>
        <authorList>
            <person name="Wing R.A."/>
        </authorList>
    </citation>
    <scope>NUCLEOTIDE SEQUENCE</scope>
</reference>
<evidence type="ECO:0000313" key="2">
    <source>
        <dbReference type="Proteomes" id="UP000032180"/>
    </source>
</evidence>
<dbReference type="PANTHER" id="PTHR33085:SF125">
    <property type="entry name" value="EXPRESSED PROTEIN"/>
    <property type="match status" value="1"/>
</dbReference>
<sequence>MRSPLAVVHTWPDLDIPKSWSPFKLNLVSLGSGRFCVVKMFTSDYYVDGSGDDIVDSDEIHSPFAMQLVYPRGKDDPGEVRMIKHKSMYHLFDTYNIQYVCTADNDGNTVVFDADHSTLIAFPNLSSPKRYNAIPLTIINNNGNRKSWEAVPEDSLYVLSRHPDGSIKDGCFEVLSYASSSQDFREVTPFWESLPAPPFVYTCADIDSYTVVDGSTIYISKETDFSKPHPDVTYAFDTVKREWRPAEYVPELKLWFGLSGSYPYSLCAFDLLSNGDAAKPPTVQHTWVDLDIPESWLLWNIHLINLACGRFCVVKMFRSLASDRGFGYSSSEEDDDTDPVYGNFAIFTGLHMHKFSGVHSLRRIPASRLFYPSTRAAEAAAEAMAKSSSSQEQHATDAAYMETMDKFGQFPAAMLTIQPTPSYRQNSRIFDLITPLGDDETKILAADSYGHTALLDTQSYSVVNFPRLICSKGHNAMAVSINRSSPNEPDNLYVLSLNPDYRDDDITDFEMLSYGGFNEWIPGWCPLPQPPLSHIDSYAIVGDSTIYVSSNKGGTHAFDTVTQQWRLHVGRNPLMWTMPFSGKAEYVLWFGLSGKYPYSLCACDLTNKQGGNLYTWLDLDIPKCWSPAYLRLISLGSGRFCVAKIFGTTRDDLFDSQFAVLTGLHMVCPRGRKHDDHQRDVPMMVKHKSICYTFSDYEIQWVV</sequence>
<reference evidence="2" key="2">
    <citation type="submission" date="2013-12" db="EMBL/GenBank/DDBJ databases">
        <authorList>
            <person name="Yu Y."/>
            <person name="Lee S."/>
            <person name="de Baynast K."/>
            <person name="Wissotski M."/>
            <person name="Liu L."/>
            <person name="Talag J."/>
            <person name="Goicoechea J."/>
            <person name="Angelova A."/>
            <person name="Jetty R."/>
            <person name="Kudrna D."/>
            <person name="Golser W."/>
            <person name="Rivera L."/>
            <person name="Zhang J."/>
            <person name="Wing R."/>
        </authorList>
    </citation>
    <scope>NUCLEOTIDE SEQUENCE</scope>
</reference>
<dbReference type="HOGENOM" id="CLU_371061_0_0_1"/>